<reference evidence="1" key="1">
    <citation type="submission" date="2023-04" db="EMBL/GenBank/DDBJ databases">
        <authorList>
            <person name="Vijverberg K."/>
            <person name="Xiong W."/>
            <person name="Schranz E."/>
        </authorList>
    </citation>
    <scope>NUCLEOTIDE SEQUENCE</scope>
</reference>
<sequence>MRLTVGMDQSDIRKVRDFANWLFKIGEGKLGGPNDGEMIIDIPDDILINDSHDPIDRLPIFLLIASSIVQETSITTLSALLRCLLTLIWCCFQ</sequence>
<name>A0AA35ZVA9_LACSI</name>
<gene>
    <name evidence="1" type="ORF">LSALG_LOCUS37716</name>
</gene>
<dbReference type="EMBL" id="OX465084">
    <property type="protein sequence ID" value="CAI9298984.1"/>
    <property type="molecule type" value="Genomic_DNA"/>
</dbReference>
<organism evidence="1 2">
    <name type="scientific">Lactuca saligna</name>
    <name type="common">Willowleaf lettuce</name>
    <dbReference type="NCBI Taxonomy" id="75948"/>
    <lineage>
        <taxon>Eukaryota</taxon>
        <taxon>Viridiplantae</taxon>
        <taxon>Streptophyta</taxon>
        <taxon>Embryophyta</taxon>
        <taxon>Tracheophyta</taxon>
        <taxon>Spermatophyta</taxon>
        <taxon>Magnoliopsida</taxon>
        <taxon>eudicotyledons</taxon>
        <taxon>Gunneridae</taxon>
        <taxon>Pentapetalae</taxon>
        <taxon>asterids</taxon>
        <taxon>campanulids</taxon>
        <taxon>Asterales</taxon>
        <taxon>Asteraceae</taxon>
        <taxon>Cichorioideae</taxon>
        <taxon>Cichorieae</taxon>
        <taxon>Lactucinae</taxon>
        <taxon>Lactuca</taxon>
    </lineage>
</organism>
<evidence type="ECO:0008006" key="3">
    <source>
        <dbReference type="Google" id="ProtNLM"/>
    </source>
</evidence>
<dbReference type="Proteomes" id="UP001177003">
    <property type="component" value="Chromosome 8"/>
</dbReference>
<evidence type="ECO:0000313" key="1">
    <source>
        <dbReference type="EMBL" id="CAI9298984.1"/>
    </source>
</evidence>
<dbReference type="AlphaFoldDB" id="A0AA35ZVA9"/>
<protein>
    <recommendedName>
        <fullName evidence="3">ATP-dependent DNA helicase</fullName>
    </recommendedName>
</protein>
<keyword evidence="2" id="KW-1185">Reference proteome</keyword>
<accession>A0AA35ZVA9</accession>
<proteinExistence type="predicted"/>
<evidence type="ECO:0000313" key="2">
    <source>
        <dbReference type="Proteomes" id="UP001177003"/>
    </source>
</evidence>